<reference evidence="3 4" key="1">
    <citation type="submission" date="2015-08" db="EMBL/GenBank/DDBJ databases">
        <title>Next Generation Sequencing and Analysis of the Genome of Puccinia sorghi L Schw, the Causal Agent of Maize Common Rust.</title>
        <authorList>
            <person name="Rochi L."/>
            <person name="Burguener G."/>
            <person name="Darino M."/>
            <person name="Turjanski A."/>
            <person name="Kreff E."/>
            <person name="Dieguez M.J."/>
            <person name="Sacco F."/>
        </authorList>
    </citation>
    <scope>NUCLEOTIDE SEQUENCE [LARGE SCALE GENOMIC DNA]</scope>
    <source>
        <strain evidence="3 4">RO10H11247</strain>
    </source>
</reference>
<accession>A0A0L6VA10</accession>
<evidence type="ECO:0000256" key="1">
    <source>
        <dbReference type="SAM" id="MobiDB-lite"/>
    </source>
</evidence>
<name>A0A0L6VA10_9BASI</name>
<keyword evidence="2" id="KW-1133">Transmembrane helix</keyword>
<dbReference type="EMBL" id="LAVV01006968">
    <property type="protein sequence ID" value="KNZ57598.1"/>
    <property type="molecule type" value="Genomic_DNA"/>
</dbReference>
<sequence>MDDLGLARQRVDIQPQEPDVLVQCQCPKPVRLSLQLGSRRGGASHFWPAQANLRHSSTGLNILNQTAPAFRAHECILRLVWPIQPPSRDPHQTYISPKLSLFQSPSYINKVFKKFLLRSHLSSSTKSLPSHLVVSALSLYLEPALALFSKCVLVCSLLLWVTACFCISLSLFLLGIFILFAFLVVPLTYSNFFFTFFALRLSASLRYFFSSPLFLLFDLSIDEICTSRHTDIQMSVPRAASKKNQLSDEQDGSGDWRGERRISIRQGWSRPSSWNCWQAGSDFCPRHSGLPRLPAAASSTRKAGLRKLAAEKPCYSLDSTSFIRGKNGVSFLPVRETAYTRQPGSMSAPDGEAAKKWDPLAAHALANIHFPCFGAVLLSEERRHHVTPCAGRLLVLGKGPKRNQDEKEKERTDLIHKWWISLVSEVSPPACGTDYPGSLDRLFNSWSFPSYQVSTPMTLIPILSNDHHNKQCPMNFFPSFDPNSLHLQNPIKKPRKERSENKSDVMTISKARKKDETKRLNIMETLVLCCVMRIKMGRPFFGEGKQAHAQSWKKSFFVGTHGHERMMMRTMMAATRMCVYEKQTAGGRPKGEKKNADWGGCCENTHTVDMNRLRVSGFQSYLRLQREEGNMRKNGEMTGMQTVACFKEQKKRGGGMRLELGRVGYYVYRGISAQVRKKKLCEN</sequence>
<keyword evidence="2" id="KW-0472">Membrane</keyword>
<feature type="region of interest" description="Disordered" evidence="1">
    <location>
        <begin position="237"/>
        <end position="257"/>
    </location>
</feature>
<keyword evidence="2" id="KW-0812">Transmembrane</keyword>
<proteinExistence type="predicted"/>
<feature type="transmembrane region" description="Helical" evidence="2">
    <location>
        <begin position="157"/>
        <end position="185"/>
    </location>
</feature>
<evidence type="ECO:0000313" key="3">
    <source>
        <dbReference type="EMBL" id="KNZ57598.1"/>
    </source>
</evidence>
<dbReference type="AlphaFoldDB" id="A0A0L6VA10"/>
<protein>
    <submittedName>
        <fullName evidence="3">Uncharacterized protein</fullName>
    </submittedName>
</protein>
<dbReference type="Proteomes" id="UP000037035">
    <property type="component" value="Unassembled WGS sequence"/>
</dbReference>
<comment type="caution">
    <text evidence="3">The sequence shown here is derived from an EMBL/GenBank/DDBJ whole genome shotgun (WGS) entry which is preliminary data.</text>
</comment>
<feature type="region of interest" description="Disordered" evidence="1">
    <location>
        <begin position="487"/>
        <end position="507"/>
    </location>
</feature>
<keyword evidence="4" id="KW-1185">Reference proteome</keyword>
<evidence type="ECO:0000256" key="2">
    <source>
        <dbReference type="SAM" id="Phobius"/>
    </source>
</evidence>
<dbReference type="VEuPathDB" id="FungiDB:VP01_2118g1"/>
<gene>
    <name evidence="3" type="ORF">VP01_2118g1</name>
</gene>
<organism evidence="3 4">
    <name type="scientific">Puccinia sorghi</name>
    <dbReference type="NCBI Taxonomy" id="27349"/>
    <lineage>
        <taxon>Eukaryota</taxon>
        <taxon>Fungi</taxon>
        <taxon>Dikarya</taxon>
        <taxon>Basidiomycota</taxon>
        <taxon>Pucciniomycotina</taxon>
        <taxon>Pucciniomycetes</taxon>
        <taxon>Pucciniales</taxon>
        <taxon>Pucciniaceae</taxon>
        <taxon>Puccinia</taxon>
    </lineage>
</organism>
<evidence type="ECO:0000313" key="4">
    <source>
        <dbReference type="Proteomes" id="UP000037035"/>
    </source>
</evidence>